<dbReference type="SMART" id="SM00028">
    <property type="entry name" value="TPR"/>
    <property type="match status" value="4"/>
</dbReference>
<evidence type="ECO:0000313" key="3">
    <source>
        <dbReference type="EMBL" id="ETR71329.1"/>
    </source>
</evidence>
<evidence type="ECO:0000256" key="1">
    <source>
        <dbReference type="PROSITE-ProRule" id="PRU00339"/>
    </source>
</evidence>
<dbReference type="PANTHER" id="PTHR44366:SF1">
    <property type="entry name" value="UDP-N-ACETYLGLUCOSAMINE--PEPTIDE N-ACETYLGLUCOSAMINYLTRANSFERASE 110 KDA SUBUNIT"/>
    <property type="match status" value="1"/>
</dbReference>
<dbReference type="PROSITE" id="PS50293">
    <property type="entry name" value="TPR_REGION"/>
    <property type="match status" value="1"/>
</dbReference>
<feature type="transmembrane region" description="Helical" evidence="2">
    <location>
        <begin position="231"/>
        <end position="259"/>
    </location>
</feature>
<evidence type="ECO:0000256" key="2">
    <source>
        <dbReference type="SAM" id="Phobius"/>
    </source>
</evidence>
<feature type="repeat" description="TPR" evidence="1">
    <location>
        <begin position="142"/>
        <end position="175"/>
    </location>
</feature>
<dbReference type="InterPro" id="IPR011990">
    <property type="entry name" value="TPR-like_helical_dom_sf"/>
</dbReference>
<dbReference type="Pfam" id="PF13414">
    <property type="entry name" value="TPR_11"/>
    <property type="match status" value="1"/>
</dbReference>
<keyword evidence="2" id="KW-0812">Transmembrane</keyword>
<dbReference type="Gene3D" id="1.25.40.10">
    <property type="entry name" value="Tetratricopeptide repeat domain"/>
    <property type="match status" value="1"/>
</dbReference>
<evidence type="ECO:0000313" key="4">
    <source>
        <dbReference type="Proteomes" id="UP000189670"/>
    </source>
</evidence>
<name>A0A1V1P8U7_9BACT</name>
<organism evidence="3 4">
    <name type="scientific">Candidatus Magnetoglobus multicellularis str. Araruama</name>
    <dbReference type="NCBI Taxonomy" id="890399"/>
    <lineage>
        <taxon>Bacteria</taxon>
        <taxon>Pseudomonadati</taxon>
        <taxon>Thermodesulfobacteriota</taxon>
        <taxon>Desulfobacteria</taxon>
        <taxon>Desulfobacterales</taxon>
        <taxon>Desulfobacteraceae</taxon>
        <taxon>Candidatus Magnetoglobus</taxon>
    </lineage>
</organism>
<dbReference type="GO" id="GO:0006493">
    <property type="term" value="P:protein O-linked glycosylation"/>
    <property type="evidence" value="ECO:0007669"/>
    <property type="project" value="InterPro"/>
</dbReference>
<dbReference type="InterPro" id="IPR019734">
    <property type="entry name" value="TPR_rpt"/>
</dbReference>
<dbReference type="Pfam" id="PF00515">
    <property type="entry name" value="TPR_1"/>
    <property type="match status" value="1"/>
</dbReference>
<keyword evidence="2" id="KW-0472">Membrane</keyword>
<dbReference type="EMBL" id="ATBP01000285">
    <property type="protein sequence ID" value="ETR71329.1"/>
    <property type="molecule type" value="Genomic_DNA"/>
</dbReference>
<reference evidence="4" key="1">
    <citation type="submission" date="2012-11" db="EMBL/GenBank/DDBJ databases">
        <authorList>
            <person name="Lucero-Rivera Y.E."/>
            <person name="Tovar-Ramirez D."/>
        </authorList>
    </citation>
    <scope>NUCLEOTIDE SEQUENCE [LARGE SCALE GENOMIC DNA]</scope>
    <source>
        <strain evidence="4">Araruama</strain>
    </source>
</reference>
<feature type="repeat" description="TPR" evidence="1">
    <location>
        <begin position="74"/>
        <end position="107"/>
    </location>
</feature>
<dbReference type="InterPro" id="IPR037919">
    <property type="entry name" value="OGT"/>
</dbReference>
<proteinExistence type="predicted"/>
<dbReference type="AlphaFoldDB" id="A0A1V1P8U7"/>
<sequence>MNKSAIQTELTHAIRCHESGNVHQADKIYQHILVSDPDNVDALHYSGVIAMQTGNPKAAIQLIGRAIALCPDRSVIHSNLALAYKENDQFQPALNHYKQALTLNPNNPVIYFNIGALCQSYNQFEDARAAYEHSLRLNPNQDLVHHNLGNLFLKQGDVRAAIQSAQNAMQLSPEDPKLQSNYLFSLNYSIDHSPEMILDEHLKWGQKYAPVHKQPFIDLKNKKYVLDMFRLIFGVILWQHLWMLFCVIMIPVVLIFTVIQMSSVRIMLQIVLNS</sequence>
<accession>A0A1V1P8U7</accession>
<protein>
    <submittedName>
        <fullName evidence="3">TPR repeat-containing protein</fullName>
    </submittedName>
</protein>
<keyword evidence="1" id="KW-0802">TPR repeat</keyword>
<dbReference type="GO" id="GO:0097363">
    <property type="term" value="F:protein O-acetylglucosaminyltransferase activity"/>
    <property type="evidence" value="ECO:0007669"/>
    <property type="project" value="TreeGrafter"/>
</dbReference>
<dbReference type="PANTHER" id="PTHR44366">
    <property type="entry name" value="UDP-N-ACETYLGLUCOSAMINE--PEPTIDE N-ACETYLGLUCOSAMINYLTRANSFERASE 110 KDA SUBUNIT"/>
    <property type="match status" value="1"/>
</dbReference>
<dbReference type="Pfam" id="PF13432">
    <property type="entry name" value="TPR_16"/>
    <property type="match status" value="1"/>
</dbReference>
<keyword evidence="2" id="KW-1133">Transmembrane helix</keyword>
<dbReference type="Proteomes" id="UP000189670">
    <property type="component" value="Unassembled WGS sequence"/>
</dbReference>
<dbReference type="PROSITE" id="PS50005">
    <property type="entry name" value="TPR"/>
    <property type="match status" value="3"/>
</dbReference>
<comment type="caution">
    <text evidence="3">The sequence shown here is derived from an EMBL/GenBank/DDBJ whole genome shotgun (WGS) entry which is preliminary data.</text>
</comment>
<feature type="repeat" description="TPR" evidence="1">
    <location>
        <begin position="108"/>
        <end position="141"/>
    </location>
</feature>
<dbReference type="SUPFAM" id="SSF48452">
    <property type="entry name" value="TPR-like"/>
    <property type="match status" value="1"/>
</dbReference>
<gene>
    <name evidence="3" type="ORF">OMM_02570</name>
</gene>